<protein>
    <submittedName>
        <fullName evidence="3">Cell surface protein</fullName>
    </submittedName>
</protein>
<dbReference type="InterPro" id="IPR044060">
    <property type="entry name" value="Bacterial_rp_domain"/>
</dbReference>
<feature type="domain" description="Bacterial repeat" evidence="2">
    <location>
        <begin position="635"/>
        <end position="696"/>
    </location>
</feature>
<dbReference type="OrthoDB" id="387626at2157"/>
<dbReference type="SUPFAM" id="SSF49373">
    <property type="entry name" value="Invasin/intimin cell-adhesion fragments"/>
    <property type="match status" value="1"/>
</dbReference>
<accession>A0A218NNM3</accession>
<feature type="domain" description="Bacterial repeat" evidence="2">
    <location>
        <begin position="791"/>
        <end position="846"/>
    </location>
</feature>
<name>A0A218NNM3_9ARCH</name>
<dbReference type="EMBL" id="CP019964">
    <property type="protein sequence ID" value="ASI14087.1"/>
    <property type="molecule type" value="Genomic_DNA"/>
</dbReference>
<dbReference type="Pfam" id="PF18998">
    <property type="entry name" value="Flg_new_2"/>
    <property type="match status" value="6"/>
</dbReference>
<proteinExistence type="predicted"/>
<evidence type="ECO:0000256" key="1">
    <source>
        <dbReference type="SAM" id="Phobius"/>
    </source>
</evidence>
<sequence length="1365" mass="147287">MADRRNKRDSKKSMKRLEKKIETDSIKEHSEAQSALEYLVTYGWAILIIAIIVSLLYFFVAVPSSVIPNSCSFTTGANCEDMELGSNSISHTSTISLLLTNSKDYAIKDPSITVEYNKVNVTHSCYPSYVLPGGSIICIANMSTYLPTNAYAYGNLYLNSDDCALSNSSSCTNAPKQIYAGKFNAHVALVVKPSLTISLNASSGHNGRWPADNYPDELTANVIFLGYPLAGSTVNFTEVPDEETLFPTYASTSSQGIAHSFVYGTTIGNIKVNATFGNYTSHYVYINFSPVTQYHLIFNVPYGKVTITTPINSTTFTKNATGTTICNSELNYSTPSQVTLVSNEAYENFTYAESNGVKYYNSTGSIPIYCNSTTVSFNYTTYYKLNENVNPSYSSGVVSSSPLSSNGYYKKDSSLQLSAKSSNPKEWVFANWTCAASTSIGSTCYSGNSQSPTIIMSNPVNETANFDPMLSLRVIPGGDGTITASTPSGTSTNSSTFKSYPESYGSKVTLGESPANSTFKFYGYSGLGTGNYTGDNTSPTVTMDYPINETAEYDVYLNELASPSSAASSLLPGSGWYAPDSSITLTEVNNTGYKFAGWTGYENNASSSFTMVVPNTDFTEQANYDVYLTELSSPSNGAKTLSPGTGWYAPDSSITLTEVNNTGYKFVNWTGQFSSTNNQLSITVPSTPFTETAEYAVALKLSVYEHGDGKATVSPGGSTNSSSIFWETPGASLYFTETNTTGYKFAKWVGYDSGNSSNFTMTAPNSPFNETADYDVYLTELSFPSGGAKKLSPGSGWYLPNSSITLSETNNTGYKFVNWTGYEKSTSSSFTMAVPNTDFTEQANYDIYLTELSFPSGGAKTLSPGSGWYFPGNSITLSETNNTGYLFIGWTGYEGSTSSSFGMTVPTEPFTEQANYDVYLTELSYPSNAAYSLSPGSGWYAPGTSITLSGKNNTGYKFVNWTGYEKSTSSSFGMTVPTVPFTEQANYDVYLTELSYPSSGVSSLNPGSGWYFPGSSITLSGKNNTGYKFVNWTGYEKSTLSQFSLTVPSVDFKEQANYDVYLTELSSPSGAAYSLSPGSGWYFPGSSITFSEVNNTGYKFVNWTGYYNPSHVANQCTQYDSCGGSDCPSGISSSDCYTTVQGECNVVLCTYYTYNTTLTVKVPTVPFMEQANYDVALILLVSPSGDGTATASPGGSTTSSSTYWETPYSDISLSYSTSNSCATFNGWTCSGNNCWSGPEQQTTYPYTSAFVVMSSPIVEAATFSLKTYELGLSSSGPGSVSPSSEEVNCGSTIEIEALLKKPPSCSGRTCYVNYLNNWTCSGNGCYSYPGDHPPYTPNPPPYTINVTVYNNMSETANFDTYSYLT</sequence>
<evidence type="ECO:0000313" key="4">
    <source>
        <dbReference type="Proteomes" id="UP000197679"/>
    </source>
</evidence>
<feature type="domain" description="Bacterial repeat" evidence="2">
    <location>
        <begin position="934"/>
        <end position="988"/>
    </location>
</feature>
<feature type="transmembrane region" description="Helical" evidence="1">
    <location>
        <begin position="39"/>
        <end position="60"/>
    </location>
</feature>
<evidence type="ECO:0000259" key="2">
    <source>
        <dbReference type="Pfam" id="PF18998"/>
    </source>
</evidence>
<keyword evidence="4" id="KW-1185">Reference proteome</keyword>
<keyword evidence="1" id="KW-0472">Membrane</keyword>
<dbReference type="GeneID" id="33314343"/>
<feature type="domain" description="Bacterial repeat" evidence="2">
    <location>
        <begin position="861"/>
        <end position="917"/>
    </location>
</feature>
<dbReference type="Proteomes" id="UP000197679">
    <property type="component" value="Chromosome"/>
</dbReference>
<keyword evidence="1" id="KW-0812">Transmembrane</keyword>
<organism evidence="3 4">
    <name type="scientific">Candidatus Mancarchaeum acidiphilum</name>
    <dbReference type="NCBI Taxonomy" id="1920749"/>
    <lineage>
        <taxon>Archaea</taxon>
        <taxon>Candidatus Micrarchaeota</taxon>
        <taxon>Candidatus Mancarchaeum</taxon>
    </lineage>
</organism>
<evidence type="ECO:0000313" key="3">
    <source>
        <dbReference type="EMBL" id="ASI14087.1"/>
    </source>
</evidence>
<reference evidence="3 4" key="1">
    <citation type="journal article" date="2017" name="Nat. Commun.">
        <title>'ARMAN' archaea depend on association with euryarchaeal host in culture and in situ.</title>
        <authorList>
            <person name="Golyshina O."/>
            <person name="Toshchakov S."/>
            <person name="Makarova K."/>
            <person name="Gavrilov S."/>
            <person name="Korzhenkov A."/>
            <person name="La Cono V."/>
            <person name="Arcadi E."/>
            <person name="Nechitaylo T."/>
            <person name="Ferrer M."/>
            <person name="Kublanov I."/>
            <person name="Wolf Y."/>
            <person name="Yakimov M."/>
            <person name="Golyshin P."/>
            <person name="Slesarev A."/>
            <person name="Kozyavkin S."/>
        </authorList>
    </citation>
    <scope>NUCLEOTIDE SEQUENCE [LARGE SCALE GENOMIC DNA]</scope>
    <source>
        <strain evidence="3 4">Mia14</strain>
    </source>
</reference>
<dbReference type="KEGG" id="marh:Mia14_0793"/>
<keyword evidence="1" id="KW-1133">Transmembrane helix</keyword>
<dbReference type="InterPro" id="IPR008964">
    <property type="entry name" value="Invasin/intimin_cell_adhesion"/>
</dbReference>
<feature type="domain" description="Bacterial repeat" evidence="2">
    <location>
        <begin position="1007"/>
        <end position="1058"/>
    </location>
</feature>
<gene>
    <name evidence="3" type="ORF">Mia14_0793</name>
</gene>
<feature type="domain" description="Bacterial repeat" evidence="2">
    <location>
        <begin position="573"/>
        <end position="625"/>
    </location>
</feature>
<dbReference type="RefSeq" id="WP_124216905.1">
    <property type="nucleotide sequence ID" value="NZ_CP019964.1"/>
</dbReference>